<feature type="region of interest" description="Disordered" evidence="14">
    <location>
        <begin position="214"/>
        <end position="258"/>
    </location>
</feature>
<dbReference type="Gene3D" id="1.10.150.60">
    <property type="entry name" value="ARID DNA-binding domain"/>
    <property type="match status" value="1"/>
</dbReference>
<name>A0AAD7XY79_9FUNG</name>
<dbReference type="GO" id="GO:0003677">
    <property type="term" value="F:DNA binding"/>
    <property type="evidence" value="ECO:0007669"/>
    <property type="project" value="InterPro"/>
</dbReference>
<dbReference type="RefSeq" id="XP_058343748.1">
    <property type="nucleotide sequence ID" value="XM_058485601.1"/>
</dbReference>
<dbReference type="InterPro" id="IPR011011">
    <property type="entry name" value="Znf_FYVE_PHD"/>
</dbReference>
<accession>A0AAD7XY79</accession>
<dbReference type="GO" id="GO:0005634">
    <property type="term" value="C:nucleus"/>
    <property type="evidence" value="ECO:0007669"/>
    <property type="project" value="UniProtKB-SubCell"/>
</dbReference>
<dbReference type="InterPro" id="IPR013637">
    <property type="entry name" value="Lys_sp_deMease-like_dom"/>
</dbReference>
<comment type="cofactor">
    <cofactor evidence="1">
        <name>Fe(2+)</name>
        <dbReference type="ChEBI" id="CHEBI:29033"/>
    </cofactor>
</comment>
<evidence type="ECO:0000259" key="15">
    <source>
        <dbReference type="PROSITE" id="PS50016"/>
    </source>
</evidence>
<dbReference type="Proteomes" id="UP001234581">
    <property type="component" value="Unassembled WGS sequence"/>
</dbReference>
<dbReference type="InterPro" id="IPR013083">
    <property type="entry name" value="Znf_RING/FYVE/PHD"/>
</dbReference>
<dbReference type="PROSITE" id="PS51183">
    <property type="entry name" value="JMJN"/>
    <property type="match status" value="1"/>
</dbReference>
<dbReference type="EC" id="1.14.11.67" evidence="4"/>
<dbReference type="InterPro" id="IPR003349">
    <property type="entry name" value="JmjN"/>
</dbReference>
<dbReference type="FunFam" id="1.10.150.60:FF:000016">
    <property type="entry name" value="Putative Lysine-specific demethylase 5B"/>
    <property type="match status" value="1"/>
</dbReference>
<dbReference type="InterPro" id="IPR003347">
    <property type="entry name" value="JmjC_dom"/>
</dbReference>
<dbReference type="InterPro" id="IPR019787">
    <property type="entry name" value="Znf_PHD-finger"/>
</dbReference>
<dbReference type="SMART" id="SM00501">
    <property type="entry name" value="BRIGHT"/>
    <property type="match status" value="1"/>
</dbReference>
<dbReference type="PANTHER" id="PTHR10694:SF33">
    <property type="entry name" value="LYSINE-SPECIFIC DEMETHYLASE 5"/>
    <property type="match status" value="1"/>
</dbReference>
<evidence type="ECO:0000256" key="6">
    <source>
        <dbReference type="ARBA" id="ARBA00022737"/>
    </source>
</evidence>
<evidence type="ECO:0000256" key="2">
    <source>
        <dbReference type="ARBA" id="ARBA00004123"/>
    </source>
</evidence>
<keyword evidence="5" id="KW-0479">Metal-binding</keyword>
<evidence type="ECO:0000256" key="4">
    <source>
        <dbReference type="ARBA" id="ARBA00012902"/>
    </source>
</evidence>
<evidence type="ECO:0000256" key="12">
    <source>
        <dbReference type="ARBA" id="ARBA00048734"/>
    </source>
</evidence>
<keyword evidence="6" id="KW-0677">Repeat</keyword>
<keyword evidence="10" id="KW-0408">Iron</keyword>
<evidence type="ECO:0000256" key="8">
    <source>
        <dbReference type="ARBA" id="ARBA00022833"/>
    </source>
</evidence>
<dbReference type="InterPro" id="IPR019786">
    <property type="entry name" value="Zinc_finger_PHD-type_CS"/>
</dbReference>
<evidence type="ECO:0000259" key="18">
    <source>
        <dbReference type="PROSITE" id="PS51184"/>
    </source>
</evidence>
<evidence type="ECO:0000313" key="20">
    <source>
        <dbReference type="Proteomes" id="UP001234581"/>
    </source>
</evidence>
<dbReference type="Pfam" id="PF02375">
    <property type="entry name" value="JmjN"/>
    <property type="match status" value="1"/>
</dbReference>
<dbReference type="SMART" id="SM00249">
    <property type="entry name" value="PHD"/>
    <property type="match status" value="3"/>
</dbReference>
<dbReference type="Pfam" id="PF00628">
    <property type="entry name" value="PHD"/>
    <property type="match status" value="2"/>
</dbReference>
<dbReference type="SMART" id="SM01014">
    <property type="entry name" value="ARID"/>
    <property type="match status" value="1"/>
</dbReference>
<keyword evidence="7 13" id="KW-0863">Zinc-finger</keyword>
<evidence type="ECO:0000256" key="10">
    <source>
        <dbReference type="ARBA" id="ARBA00023004"/>
    </source>
</evidence>
<dbReference type="SUPFAM" id="SSF46774">
    <property type="entry name" value="ARID-like"/>
    <property type="match status" value="1"/>
</dbReference>
<dbReference type="InterPro" id="IPR048615">
    <property type="entry name" value="KDM5_C-hel"/>
</dbReference>
<feature type="compositionally biased region" description="Low complexity" evidence="14">
    <location>
        <begin position="1305"/>
        <end position="1330"/>
    </location>
</feature>
<evidence type="ECO:0000313" key="19">
    <source>
        <dbReference type="EMBL" id="KAJ8658835.1"/>
    </source>
</evidence>
<feature type="domain" description="JmjC" evidence="18">
    <location>
        <begin position="408"/>
        <end position="574"/>
    </location>
</feature>
<evidence type="ECO:0000256" key="5">
    <source>
        <dbReference type="ARBA" id="ARBA00022723"/>
    </source>
</evidence>
<reference evidence="19 20" key="1">
    <citation type="submission" date="2023-03" db="EMBL/GenBank/DDBJ databases">
        <title>Genome sequence of Lichtheimia ornata CBS 291.66.</title>
        <authorList>
            <person name="Mohabir J.T."/>
            <person name="Shea T.P."/>
            <person name="Kurbessoian T."/>
            <person name="Berby B."/>
            <person name="Fontaine J."/>
            <person name="Livny J."/>
            <person name="Gnirke A."/>
            <person name="Stajich J.E."/>
            <person name="Cuomo C.A."/>
        </authorList>
    </citation>
    <scope>NUCLEOTIDE SEQUENCE [LARGE SCALE GENOMIC DNA]</scope>
    <source>
        <strain evidence="19">CBS 291.66</strain>
    </source>
</reference>
<dbReference type="Pfam" id="PF21323">
    <property type="entry name" value="KDM5_C-hel"/>
    <property type="match status" value="1"/>
</dbReference>
<proteinExistence type="inferred from homology"/>
<dbReference type="PROSITE" id="PS51184">
    <property type="entry name" value="JMJC"/>
    <property type="match status" value="1"/>
</dbReference>
<dbReference type="GO" id="GO:0006355">
    <property type="term" value="P:regulation of DNA-templated transcription"/>
    <property type="evidence" value="ECO:0007669"/>
    <property type="project" value="TreeGrafter"/>
</dbReference>
<dbReference type="Pfam" id="PF02373">
    <property type="entry name" value="JmjC"/>
    <property type="match status" value="1"/>
</dbReference>
<dbReference type="Pfam" id="PF01388">
    <property type="entry name" value="ARID"/>
    <property type="match status" value="1"/>
</dbReference>
<comment type="caution">
    <text evidence="19">The sequence shown here is derived from an EMBL/GenBank/DDBJ whole genome shotgun (WGS) entry which is preliminary data.</text>
</comment>
<dbReference type="CDD" id="cd16100">
    <property type="entry name" value="ARID"/>
    <property type="match status" value="1"/>
</dbReference>
<dbReference type="GO" id="GO:0000785">
    <property type="term" value="C:chromatin"/>
    <property type="evidence" value="ECO:0007669"/>
    <property type="project" value="TreeGrafter"/>
</dbReference>
<keyword evidence="8" id="KW-0862">Zinc</keyword>
<dbReference type="PROSITE" id="PS51011">
    <property type="entry name" value="ARID"/>
    <property type="match status" value="1"/>
</dbReference>
<dbReference type="GO" id="GO:0034647">
    <property type="term" value="F:histone H3K4me/H3K4me2/H3K4me3 demethylase activity"/>
    <property type="evidence" value="ECO:0007669"/>
    <property type="project" value="UniProtKB-EC"/>
</dbReference>
<keyword evidence="9" id="KW-0560">Oxidoreductase</keyword>
<evidence type="ECO:0000259" key="16">
    <source>
        <dbReference type="PROSITE" id="PS51011"/>
    </source>
</evidence>
<evidence type="ECO:0000256" key="13">
    <source>
        <dbReference type="PROSITE-ProRule" id="PRU00146"/>
    </source>
</evidence>
<dbReference type="PANTHER" id="PTHR10694">
    <property type="entry name" value="LYSINE-SPECIFIC DEMETHYLASE"/>
    <property type="match status" value="1"/>
</dbReference>
<dbReference type="InterPro" id="IPR001606">
    <property type="entry name" value="ARID_dom"/>
</dbReference>
<feature type="domain" description="ARID" evidence="16">
    <location>
        <begin position="117"/>
        <end position="210"/>
    </location>
</feature>
<dbReference type="EMBL" id="JARTCD010000022">
    <property type="protein sequence ID" value="KAJ8658835.1"/>
    <property type="molecule type" value="Genomic_DNA"/>
</dbReference>
<evidence type="ECO:0000256" key="14">
    <source>
        <dbReference type="SAM" id="MobiDB-lite"/>
    </source>
</evidence>
<feature type="domain" description="PHD-type" evidence="15">
    <location>
        <begin position="1065"/>
        <end position="1114"/>
    </location>
</feature>
<evidence type="ECO:0000256" key="7">
    <source>
        <dbReference type="ARBA" id="ARBA00022771"/>
    </source>
</evidence>
<dbReference type="GO" id="GO:0008270">
    <property type="term" value="F:zinc ion binding"/>
    <property type="evidence" value="ECO:0007669"/>
    <property type="project" value="UniProtKB-KW"/>
</dbReference>
<evidence type="ECO:0000256" key="1">
    <source>
        <dbReference type="ARBA" id="ARBA00001954"/>
    </source>
</evidence>
<comment type="subcellular location">
    <subcellularLocation>
        <location evidence="2">Nucleus</location>
    </subcellularLocation>
</comment>
<dbReference type="GeneID" id="83212974"/>
<keyword evidence="11" id="KW-0539">Nucleus</keyword>
<dbReference type="SUPFAM" id="SSF57903">
    <property type="entry name" value="FYVE/PHD zinc finger"/>
    <property type="match status" value="3"/>
</dbReference>
<dbReference type="InterPro" id="IPR036431">
    <property type="entry name" value="ARID_dom_sf"/>
</dbReference>
<feature type="domain" description="PHD-type" evidence="15">
    <location>
        <begin position="259"/>
        <end position="309"/>
    </location>
</feature>
<dbReference type="SUPFAM" id="SSF51197">
    <property type="entry name" value="Clavaminate synthase-like"/>
    <property type="match status" value="1"/>
</dbReference>
<feature type="compositionally biased region" description="Low complexity" evidence="14">
    <location>
        <begin position="232"/>
        <end position="258"/>
    </location>
</feature>
<organism evidence="19 20">
    <name type="scientific">Lichtheimia ornata</name>
    <dbReference type="NCBI Taxonomy" id="688661"/>
    <lineage>
        <taxon>Eukaryota</taxon>
        <taxon>Fungi</taxon>
        <taxon>Fungi incertae sedis</taxon>
        <taxon>Mucoromycota</taxon>
        <taxon>Mucoromycotina</taxon>
        <taxon>Mucoromycetes</taxon>
        <taxon>Mucorales</taxon>
        <taxon>Lichtheimiaceae</taxon>
        <taxon>Lichtheimia</taxon>
    </lineage>
</organism>
<comment type="catalytic activity">
    <reaction evidence="12">
        <text>N(6),N(6),N(6)-trimethyl-L-lysyl(4)-[histone H3] + 3 2-oxoglutarate + 3 O2 = L-lysyl(4)-[histone H3] + 3 formaldehyde + 3 succinate + 3 CO2</text>
        <dbReference type="Rhea" id="RHEA:60208"/>
        <dbReference type="Rhea" id="RHEA-COMP:15537"/>
        <dbReference type="Rhea" id="RHEA-COMP:15547"/>
        <dbReference type="ChEBI" id="CHEBI:15379"/>
        <dbReference type="ChEBI" id="CHEBI:16526"/>
        <dbReference type="ChEBI" id="CHEBI:16810"/>
        <dbReference type="ChEBI" id="CHEBI:16842"/>
        <dbReference type="ChEBI" id="CHEBI:29969"/>
        <dbReference type="ChEBI" id="CHEBI:30031"/>
        <dbReference type="ChEBI" id="CHEBI:61961"/>
        <dbReference type="EC" id="1.14.11.67"/>
    </reaction>
</comment>
<gene>
    <name evidence="19" type="ORF">O0I10_005562</name>
</gene>
<evidence type="ECO:0000256" key="9">
    <source>
        <dbReference type="ARBA" id="ARBA00023002"/>
    </source>
</evidence>
<dbReference type="Pfam" id="PF02928">
    <property type="entry name" value="zf-C5HC2"/>
    <property type="match status" value="1"/>
</dbReference>
<dbReference type="PROSITE" id="PS50016">
    <property type="entry name" value="ZF_PHD_2"/>
    <property type="match status" value="3"/>
</dbReference>
<feature type="domain" description="PHD-type" evidence="15">
    <location>
        <begin position="1230"/>
        <end position="1285"/>
    </location>
</feature>
<evidence type="ECO:0000256" key="3">
    <source>
        <dbReference type="ARBA" id="ARBA00006801"/>
    </source>
</evidence>
<feature type="domain" description="JmjN" evidence="17">
    <location>
        <begin position="51"/>
        <end position="93"/>
    </location>
</feature>
<feature type="compositionally biased region" description="Low complexity" evidence="14">
    <location>
        <begin position="345"/>
        <end position="361"/>
    </location>
</feature>
<dbReference type="InterPro" id="IPR001965">
    <property type="entry name" value="Znf_PHD"/>
</dbReference>
<dbReference type="CDD" id="cd15489">
    <property type="entry name" value="PHD_SF"/>
    <property type="match status" value="1"/>
</dbReference>
<dbReference type="Gene3D" id="2.60.120.650">
    <property type="entry name" value="Cupin"/>
    <property type="match status" value="1"/>
</dbReference>
<dbReference type="SMART" id="SM00545">
    <property type="entry name" value="JmjN"/>
    <property type="match status" value="1"/>
</dbReference>
<evidence type="ECO:0000259" key="17">
    <source>
        <dbReference type="PROSITE" id="PS51183"/>
    </source>
</evidence>
<comment type="similarity">
    <text evidence="3">Belongs to the JARID1 histone demethylase family.</text>
</comment>
<dbReference type="Gene3D" id="3.30.40.10">
    <property type="entry name" value="Zinc/RING finger domain, C3HC4 (zinc finger)"/>
    <property type="match status" value="3"/>
</dbReference>
<dbReference type="SMART" id="SM00558">
    <property type="entry name" value="JmjC"/>
    <property type="match status" value="1"/>
</dbReference>
<evidence type="ECO:0000256" key="11">
    <source>
        <dbReference type="ARBA" id="ARBA00023242"/>
    </source>
</evidence>
<feature type="region of interest" description="Disordered" evidence="14">
    <location>
        <begin position="1292"/>
        <end position="1355"/>
    </location>
</feature>
<keyword evidence="20" id="KW-1185">Reference proteome</keyword>
<feature type="region of interest" description="Disordered" evidence="14">
    <location>
        <begin position="342"/>
        <end position="369"/>
    </location>
</feature>
<sequence>MRHTISTEMRETRSSTAAADCKSIALDLSTVKTSSEAPPRTRPRIFGLQEAPTYYPTKEEFNDDPIQYIQKIRAEAEEYGIIKIVPPEDYKPGFALDTETFRFRTRLQKLNSMEGETRANVNYLEQLYNFHRLNGHPVNKVPQLDRRPIDLFKLKKEVAQRGGYNLVTQQKKWAEVGRLLGYSRQQCTSMSNALKSAYNKLILPYEEWLSKHKEEASRRESSTQPSSKENETTTTASPPTLSPSTSSQSSNSGSSNSQQEGCEICHTIEEEDEMLLCDGCDRGYHMHCLNPPLKNVPKADWYCVKCLTAAGEDYGFEDGDEYTLREFQKVCDKFKREWFANKNGQQQQQQQQHNQQQQQQQPPATEEECENEFWRLVENPHETCQVEYGADLHSTQHGSAFAPLEPSTGAYQRWNLNMIPVLPTSLFSHIKTDISGMMVPWLYIGMCFSAFCWHNEDHYTYSINYMHWGETKTWYGVPGADTEQFENTMKAAVPELFEQQPDLLFQLTTMFSPGRLLKEGVRVYAVDQRPGQFVVTFPKAYHSGFNHGFNFCEAVNFAPWEWINYGLECAKRYKQHKRQPCFSHDELLVTTARMDHSLEAAMWLKAPLYEMQERELEARQRLLKRYPHIQTANSKEDVPEEQQQCFLCHEYTYLSRVTCECNPTRVSCLEHAQLLCRCDMSKKTLHMRFSEAELEEIVRPVLQRAYQPCDWSDKLQEFMRTHPEPSLHRLSELLSESQKIAVPPPEATWLRGYITKATKWIEEANKCQQRCISISKARKRKPATGENYQRIGQLIDELKTMAFSSPEVQSLRETYRILSEYKEAAIRVLQNPHSSADSLKGIYDTGIKLGADMEEFGRIERMVQQSTWYKEAREINQDSSPDYDKLVKLVHEAESCDIPNDDPVYVTLVKNRDQGAKWVERAENMVRHRGLRVTADSIRDLVQDSQNVPRVPNLYKAVNGLAEQAFETMKQVDRAFERAHAAKDVIGRPSVDKVRGLLNKISALPIEMQSGQKLEREVKRVDEWCKQVRDIFKPVRNNQSIEELMNEIDSSALTITKAALTERTGVYCLCRMQESGRMAACDMCHEWYHVACLRLPSRKTAPDASFICPICDPTQPIYHLTKERPTLDQLVDLAADAESLMFCPREVKCISRTSTRLLAYRDYLQSFCRSKVHLDITDLPKIRQHMRELEGLEIVLSDERDFLRQKIQELAPYITEHRTKQLVSGPIVEPAHCQICDVIENDHALMIGCDTCFGWFHLSCVQQAQCNSDASPNSDQYICVACNAKHKRPVSIKLRVNPPPPGSISPPQTLPSTSTTTTPSASTTPSPTTRSSRRRKQPDSSLSPVDGPIRKQYKA</sequence>
<protein>
    <recommendedName>
        <fullName evidence="4">[histone H3]-trimethyl-L-lysine(4) demethylase</fullName>
        <ecNumber evidence="4">1.14.11.67</ecNumber>
    </recommendedName>
</protein>
<dbReference type="InterPro" id="IPR004198">
    <property type="entry name" value="Znf_C5HC2"/>
</dbReference>
<dbReference type="Pfam" id="PF08429">
    <property type="entry name" value="PLU-1"/>
    <property type="match status" value="1"/>
</dbReference>
<dbReference type="CDD" id="cd15545">
    <property type="entry name" value="PHD_BAZ2A_like"/>
    <property type="match status" value="1"/>
</dbReference>
<dbReference type="PROSITE" id="PS01359">
    <property type="entry name" value="ZF_PHD_1"/>
    <property type="match status" value="2"/>
</dbReference>